<evidence type="ECO:0000256" key="9">
    <source>
        <dbReference type="SAM" id="Phobius"/>
    </source>
</evidence>
<evidence type="ECO:0000256" key="7">
    <source>
        <dbReference type="ARBA" id="ARBA00022989"/>
    </source>
</evidence>
<evidence type="ECO:0000313" key="10">
    <source>
        <dbReference type="EMBL" id="AOV96740.1"/>
    </source>
</evidence>
<evidence type="ECO:0000256" key="6">
    <source>
        <dbReference type="ARBA" id="ARBA00022692"/>
    </source>
</evidence>
<evidence type="ECO:0000256" key="5">
    <source>
        <dbReference type="ARBA" id="ARBA00022519"/>
    </source>
</evidence>
<evidence type="ECO:0000256" key="8">
    <source>
        <dbReference type="ARBA" id="ARBA00023136"/>
    </source>
</evidence>
<dbReference type="CDD" id="cd06579">
    <property type="entry name" value="TM_PBP1_transp_AraH_like"/>
    <property type="match status" value="1"/>
</dbReference>
<comment type="similarity">
    <text evidence="2">Belongs to the binding-protein-dependent transport system permease family. AraH/RbsC subfamily.</text>
</comment>
<feature type="transmembrane region" description="Helical" evidence="9">
    <location>
        <begin position="305"/>
        <end position="321"/>
    </location>
</feature>
<accession>A0ABN4SXN2</accession>
<dbReference type="EMBL" id="CP016043">
    <property type="protein sequence ID" value="AOV96740.1"/>
    <property type="molecule type" value="Genomic_DNA"/>
</dbReference>
<reference evidence="10 11" key="1">
    <citation type="submission" date="2016-06" db="EMBL/GenBank/DDBJ databases">
        <title>Complete genome sequence of Edwardsiella hoshinae ATCC 35051.</title>
        <authorList>
            <person name="Reichley S.R."/>
            <person name="Waldbieser G.C."/>
            <person name="Lawrence M.L."/>
            <person name="Griffin M.J."/>
        </authorList>
    </citation>
    <scope>NUCLEOTIDE SEQUENCE [LARGE SCALE GENOMIC DNA]</scope>
    <source>
        <strain evidence="10 11">ATCC 35051</strain>
    </source>
</reference>
<feature type="transmembrane region" description="Helical" evidence="9">
    <location>
        <begin position="278"/>
        <end position="299"/>
    </location>
</feature>
<dbReference type="RefSeq" id="WP_070244809.1">
    <property type="nucleotide sequence ID" value="NZ_CP016043.1"/>
</dbReference>
<dbReference type="PANTHER" id="PTHR32196:SF21">
    <property type="entry name" value="ABC TRANSPORTER PERMEASE PROTEIN YPHD-RELATED"/>
    <property type="match status" value="1"/>
</dbReference>
<keyword evidence="3" id="KW-0813">Transport</keyword>
<feature type="transmembrane region" description="Helical" evidence="9">
    <location>
        <begin position="254"/>
        <end position="271"/>
    </location>
</feature>
<evidence type="ECO:0000256" key="2">
    <source>
        <dbReference type="ARBA" id="ARBA00007942"/>
    </source>
</evidence>
<keyword evidence="11" id="KW-1185">Reference proteome</keyword>
<evidence type="ECO:0000313" key="11">
    <source>
        <dbReference type="Proteomes" id="UP000175893"/>
    </source>
</evidence>
<gene>
    <name evidence="10" type="ORF">A9798_07095</name>
</gene>
<dbReference type="InterPro" id="IPR001851">
    <property type="entry name" value="ABC_transp_permease"/>
</dbReference>
<keyword evidence="7 9" id="KW-1133">Transmembrane helix</keyword>
<feature type="transmembrane region" description="Helical" evidence="9">
    <location>
        <begin position="223"/>
        <end position="242"/>
    </location>
</feature>
<feature type="transmembrane region" description="Helical" evidence="9">
    <location>
        <begin position="170"/>
        <end position="193"/>
    </location>
</feature>
<feature type="transmembrane region" description="Helical" evidence="9">
    <location>
        <begin position="132"/>
        <end position="150"/>
    </location>
</feature>
<keyword evidence="8 9" id="KW-0472">Membrane</keyword>
<feature type="transmembrane region" description="Helical" evidence="9">
    <location>
        <begin position="67"/>
        <end position="87"/>
    </location>
</feature>
<dbReference type="Pfam" id="PF02653">
    <property type="entry name" value="BPD_transp_2"/>
    <property type="match status" value="1"/>
</dbReference>
<sequence length="350" mass="37616">MKNKTFFPLDGTSTGLLCICLLATIVFSLAMPGRFLTENTFLSIAFQLPELGLLTFAMFVPMLSGGLNLSIIGTANLTSLFMAWLLIHYVPVDAHVGVQLMWLILALLGAAVIAVIIGVLTGLMISRIGAHPILVTLGSMTIISGIGVYLTKGAALSGMPPVVRSMGSEVFFGVPVPLIIFIVASAFLALLLGRTRLGKNIYMCGSNINATWFSGIRTDRIMMAIYAISSLLCVLAGLIMMARFNSARMGYGDSYLLLTVLAIVLGGTDPFGGTGKVIHVFCALLVLQVIATGLSLAGVSLHFNLAVWGITLIFALAFKFCKNQWQAQRAMKLNRKKYQQLQTTRGRDNA</sequence>
<dbReference type="PANTHER" id="PTHR32196">
    <property type="entry name" value="ABC TRANSPORTER PERMEASE PROTEIN YPHD-RELATED-RELATED"/>
    <property type="match status" value="1"/>
</dbReference>
<keyword evidence="5" id="KW-0997">Cell inner membrane</keyword>
<comment type="subcellular location">
    <subcellularLocation>
        <location evidence="1">Cell inner membrane</location>
        <topology evidence="1">Multi-pass membrane protein</topology>
    </subcellularLocation>
</comment>
<evidence type="ECO:0000256" key="3">
    <source>
        <dbReference type="ARBA" id="ARBA00022448"/>
    </source>
</evidence>
<organism evidence="10 11">
    <name type="scientific">Edwardsiella hoshinae</name>
    <dbReference type="NCBI Taxonomy" id="93378"/>
    <lineage>
        <taxon>Bacteria</taxon>
        <taxon>Pseudomonadati</taxon>
        <taxon>Pseudomonadota</taxon>
        <taxon>Gammaproteobacteria</taxon>
        <taxon>Enterobacterales</taxon>
        <taxon>Hafniaceae</taxon>
        <taxon>Edwardsiella</taxon>
    </lineage>
</organism>
<feature type="transmembrane region" description="Helical" evidence="9">
    <location>
        <begin position="40"/>
        <end position="60"/>
    </location>
</feature>
<evidence type="ECO:0000256" key="1">
    <source>
        <dbReference type="ARBA" id="ARBA00004429"/>
    </source>
</evidence>
<protein>
    <submittedName>
        <fullName evidence="10">Sugar ABC transporter permease</fullName>
    </submittedName>
</protein>
<feature type="transmembrane region" description="Helical" evidence="9">
    <location>
        <begin position="99"/>
        <end position="125"/>
    </location>
</feature>
<name>A0ABN4SXN2_9GAMM</name>
<proteinExistence type="inferred from homology"/>
<keyword evidence="6 9" id="KW-0812">Transmembrane</keyword>
<evidence type="ECO:0000256" key="4">
    <source>
        <dbReference type="ARBA" id="ARBA00022475"/>
    </source>
</evidence>
<keyword evidence="4" id="KW-1003">Cell membrane</keyword>
<dbReference type="Proteomes" id="UP000175893">
    <property type="component" value="Chromosome"/>
</dbReference>